<dbReference type="Pfam" id="PF12937">
    <property type="entry name" value="F-box-like"/>
    <property type="match status" value="1"/>
</dbReference>
<organism evidence="2 3">
    <name type="scientific">Agaricus bisporus var. burnettii</name>
    <dbReference type="NCBI Taxonomy" id="192524"/>
    <lineage>
        <taxon>Eukaryota</taxon>
        <taxon>Fungi</taxon>
        <taxon>Dikarya</taxon>
        <taxon>Basidiomycota</taxon>
        <taxon>Agaricomycotina</taxon>
        <taxon>Agaricomycetes</taxon>
        <taxon>Agaricomycetidae</taxon>
        <taxon>Agaricales</taxon>
        <taxon>Agaricineae</taxon>
        <taxon>Agaricaceae</taxon>
        <taxon>Agaricus</taxon>
    </lineage>
</organism>
<evidence type="ECO:0000313" key="2">
    <source>
        <dbReference type="EMBL" id="KAF7759894.1"/>
    </source>
</evidence>
<dbReference type="InterPro" id="IPR032675">
    <property type="entry name" value="LRR_dom_sf"/>
</dbReference>
<dbReference type="Gene3D" id="3.80.10.10">
    <property type="entry name" value="Ribonuclease Inhibitor"/>
    <property type="match status" value="1"/>
</dbReference>
<dbReference type="SUPFAM" id="SSF52047">
    <property type="entry name" value="RNI-like"/>
    <property type="match status" value="1"/>
</dbReference>
<dbReference type="Proteomes" id="UP000629468">
    <property type="component" value="Unassembled WGS sequence"/>
</dbReference>
<dbReference type="AlphaFoldDB" id="A0A8H7EUY4"/>
<gene>
    <name evidence="2" type="ORF">Agabi119p4_11589</name>
</gene>
<sequence length="473" mass="55080">MLVPYCTHILTRNVNDEWVDNCHPPGLLVSCRRDNICIALSSCNVNNTPPFDSRVDLPKEILSYIFELVCAPTETDDPPNNCPRITLASVSSHWHEVVWTTPQLWRTYSARHPLKRMVSSLQMFADNHRAPSSIYLTFHFLGEEGIEALLQAFETVLLQDAASHIRQIVLTNLPPEYMTIIKVINERCFNIKKLYISKCRLSYDLSSWSYFLTTQFPSCWSTLTNLGLKGFPLDICFDSLFGCPQLIRLAWEVPTRPINGLTRPQHRQAQVTSFPHLEYLSLSFDSPRDWIPWFDSFVQFYQFPGLRELHWLISFHFHHQSPELLNRFLSTLPRCCDTLRLSIHIYYPYVTLKKWMKSALLHVGEIKNLIVSDDNPTSFLLMMQLFRDPAFFPSLTHFKYCCSMKDCVENEVIINSIYEALKGRKETSVKSFSLQVPLWEFPYWAAQRVELSRLMDDASFKLEIIRGCEKLDL</sequence>
<evidence type="ECO:0000259" key="1">
    <source>
        <dbReference type="Pfam" id="PF12937"/>
    </source>
</evidence>
<evidence type="ECO:0000313" key="3">
    <source>
        <dbReference type="Proteomes" id="UP000629468"/>
    </source>
</evidence>
<protein>
    <recommendedName>
        <fullName evidence="1">F-box domain-containing protein</fullName>
    </recommendedName>
</protein>
<dbReference type="EMBL" id="JABXXO010000016">
    <property type="protein sequence ID" value="KAF7759894.1"/>
    <property type="molecule type" value="Genomic_DNA"/>
</dbReference>
<dbReference type="InterPro" id="IPR001810">
    <property type="entry name" value="F-box_dom"/>
</dbReference>
<accession>A0A8H7EUY4</accession>
<name>A0A8H7EUY4_AGABI</name>
<reference evidence="2 3" key="1">
    <citation type="journal article" name="Sci. Rep.">
        <title>Telomere-to-telomere assembled and centromere annotated genomes of the two main subspecies of the button mushroom Agaricus bisporus reveal especially polymorphic chromosome ends.</title>
        <authorList>
            <person name="Sonnenberg A.S.M."/>
            <person name="Sedaghat-Telgerd N."/>
            <person name="Lavrijssen B."/>
            <person name="Ohm R.A."/>
            <person name="Hendrickx P.M."/>
            <person name="Scholtmeijer K."/>
            <person name="Baars J.J.P."/>
            <person name="van Peer A."/>
        </authorList>
    </citation>
    <scope>NUCLEOTIDE SEQUENCE [LARGE SCALE GENOMIC DNA]</scope>
    <source>
        <strain evidence="2 3">H119_p4</strain>
    </source>
</reference>
<comment type="caution">
    <text evidence="2">The sequence shown here is derived from an EMBL/GenBank/DDBJ whole genome shotgun (WGS) entry which is preliminary data.</text>
</comment>
<feature type="domain" description="F-box" evidence="1">
    <location>
        <begin position="56"/>
        <end position="108"/>
    </location>
</feature>
<dbReference type="Gene3D" id="1.20.1280.50">
    <property type="match status" value="1"/>
</dbReference>
<proteinExistence type="predicted"/>